<dbReference type="PANTHER" id="PTHR23500">
    <property type="entry name" value="SOLUTE CARRIER FAMILY 2, FACILITATED GLUCOSE TRANSPORTER"/>
    <property type="match status" value="1"/>
</dbReference>
<dbReference type="PRINTS" id="PR00171">
    <property type="entry name" value="SUGRTRNSPORT"/>
</dbReference>
<feature type="transmembrane region" description="Helical" evidence="11">
    <location>
        <begin position="317"/>
        <end position="340"/>
    </location>
</feature>
<evidence type="ECO:0000259" key="12">
    <source>
        <dbReference type="PROSITE" id="PS50850"/>
    </source>
</evidence>
<dbReference type="GO" id="GO:0016020">
    <property type="term" value="C:membrane"/>
    <property type="evidence" value="ECO:0007669"/>
    <property type="project" value="UniProtKB-SubCell"/>
</dbReference>
<evidence type="ECO:0000256" key="5">
    <source>
        <dbReference type="ARBA" id="ARBA00022692"/>
    </source>
</evidence>
<organism evidence="13 14">
    <name type="scientific">Nepenthes gracilis</name>
    <name type="common">Slender pitcher plant</name>
    <dbReference type="NCBI Taxonomy" id="150966"/>
    <lineage>
        <taxon>Eukaryota</taxon>
        <taxon>Viridiplantae</taxon>
        <taxon>Streptophyta</taxon>
        <taxon>Embryophyta</taxon>
        <taxon>Tracheophyta</taxon>
        <taxon>Spermatophyta</taxon>
        <taxon>Magnoliopsida</taxon>
        <taxon>eudicotyledons</taxon>
        <taxon>Gunneridae</taxon>
        <taxon>Pentapetalae</taxon>
        <taxon>Caryophyllales</taxon>
        <taxon>Nepenthaceae</taxon>
        <taxon>Nepenthes</taxon>
    </lineage>
</organism>
<dbReference type="PROSITE" id="PS00217">
    <property type="entry name" value="SUGAR_TRANSPORT_2"/>
    <property type="match status" value="1"/>
</dbReference>
<sequence length="484" mass="52886">MPAGGFVPREGKEYPGNLTPFVTVTCVVAALGGLLYGYDIGISGGVTSMASFLKKFFPSIYRIEEADSSTNQYCKFECQALTMFTSSLYLAALIASLMASMVTRKLGRKLSMLLGGILFFAGAIISAAAKDVAMLFFGRMFSGFGVGFANQSVPLYLSEMAPYRYRGALNIGFQLSITMGILVANVVNYFFTKIHDWGWRLSLGGAMVPATIVTVGALLLPDTPNSLIERGNHEEAEAMLKRIRGVNDVQEEFNDLVAASEASKLVEHPWRNLRQRKYRPHLTMAIAIPFFQQLTGINFIMFYAPVLFKKIGFGSDLSLMSALIAGSVNVAATLVSIYGVDRWGRRFLFLAGGIQMLVFTCHLLTKMLSSSVDWSSSPSASASSSASAVTPATLREVVRHRGDVLRLPYAGRVVVGRTRLACSRARYSPSRSDPPPEHQASPSTCSSPSRWGSLPHHALRAEERPLPLLRRLRGDDVPLRLLLS</sequence>
<feature type="transmembrane region" description="Helical" evidence="11">
    <location>
        <begin position="347"/>
        <end position="365"/>
    </location>
</feature>
<keyword evidence="4" id="KW-0762">Sugar transport</keyword>
<protein>
    <recommendedName>
        <fullName evidence="12">Major facilitator superfamily (MFS) profile domain-containing protein</fullName>
    </recommendedName>
</protein>
<dbReference type="AlphaFoldDB" id="A0AAD3SWN1"/>
<evidence type="ECO:0000256" key="2">
    <source>
        <dbReference type="ARBA" id="ARBA00010992"/>
    </source>
</evidence>
<proteinExistence type="inferred from homology"/>
<evidence type="ECO:0000313" key="14">
    <source>
        <dbReference type="Proteomes" id="UP001279734"/>
    </source>
</evidence>
<feature type="domain" description="Major facilitator superfamily (MFS) profile" evidence="12">
    <location>
        <begin position="25"/>
        <end position="484"/>
    </location>
</feature>
<dbReference type="InterPro" id="IPR045262">
    <property type="entry name" value="STP/PLT_plant"/>
</dbReference>
<feature type="region of interest" description="Disordered" evidence="10">
    <location>
        <begin position="426"/>
        <end position="453"/>
    </location>
</feature>
<feature type="transmembrane region" description="Helical" evidence="11">
    <location>
        <begin position="197"/>
        <end position="220"/>
    </location>
</feature>
<dbReference type="NCBIfam" id="TIGR00879">
    <property type="entry name" value="SP"/>
    <property type="match status" value="1"/>
</dbReference>
<dbReference type="InterPro" id="IPR020846">
    <property type="entry name" value="MFS_dom"/>
</dbReference>
<accession>A0AAD3SWN1</accession>
<dbReference type="GO" id="GO:0015293">
    <property type="term" value="F:symporter activity"/>
    <property type="evidence" value="ECO:0007669"/>
    <property type="project" value="UniProtKB-KW"/>
</dbReference>
<evidence type="ECO:0000256" key="9">
    <source>
        <dbReference type="RuleBase" id="RU003346"/>
    </source>
</evidence>
<keyword evidence="3 9" id="KW-0813">Transport</keyword>
<dbReference type="InterPro" id="IPR003663">
    <property type="entry name" value="Sugar/inositol_transpt"/>
</dbReference>
<dbReference type="CDD" id="cd17361">
    <property type="entry name" value="MFS_STP"/>
    <property type="match status" value="1"/>
</dbReference>
<feature type="transmembrane region" description="Helical" evidence="11">
    <location>
        <begin position="110"/>
        <end position="129"/>
    </location>
</feature>
<feature type="transmembrane region" description="Helical" evidence="11">
    <location>
        <begin position="282"/>
        <end position="305"/>
    </location>
</feature>
<dbReference type="InterPro" id="IPR005828">
    <property type="entry name" value="MFS_sugar_transport-like"/>
</dbReference>
<comment type="similarity">
    <text evidence="2 9">Belongs to the major facilitator superfamily. Sugar transporter (TC 2.A.1.1) family.</text>
</comment>
<keyword evidence="5 11" id="KW-0812">Transmembrane</keyword>
<dbReference type="Proteomes" id="UP001279734">
    <property type="component" value="Unassembled WGS sequence"/>
</dbReference>
<keyword evidence="14" id="KW-1185">Reference proteome</keyword>
<evidence type="ECO:0000256" key="11">
    <source>
        <dbReference type="SAM" id="Phobius"/>
    </source>
</evidence>
<dbReference type="SUPFAM" id="SSF103473">
    <property type="entry name" value="MFS general substrate transporter"/>
    <property type="match status" value="1"/>
</dbReference>
<dbReference type="EMBL" id="BSYO01000020">
    <property type="protein sequence ID" value="GMH19503.1"/>
    <property type="molecule type" value="Genomic_DNA"/>
</dbReference>
<keyword evidence="6" id="KW-0769">Symport</keyword>
<feature type="compositionally biased region" description="Polar residues" evidence="10">
    <location>
        <begin position="440"/>
        <end position="450"/>
    </location>
</feature>
<evidence type="ECO:0000256" key="4">
    <source>
        <dbReference type="ARBA" id="ARBA00022597"/>
    </source>
</evidence>
<dbReference type="Pfam" id="PF00083">
    <property type="entry name" value="Sugar_tr"/>
    <property type="match status" value="1"/>
</dbReference>
<evidence type="ECO:0000313" key="13">
    <source>
        <dbReference type="EMBL" id="GMH19503.1"/>
    </source>
</evidence>
<comment type="caution">
    <text evidence="13">The sequence shown here is derived from an EMBL/GenBank/DDBJ whole genome shotgun (WGS) entry which is preliminary data.</text>
</comment>
<name>A0AAD3SWN1_NEPGR</name>
<evidence type="ECO:0000256" key="3">
    <source>
        <dbReference type="ARBA" id="ARBA00022448"/>
    </source>
</evidence>
<dbReference type="FunFam" id="1.20.1250.20:FF:000002">
    <property type="entry name" value="Sugar transport protein 13"/>
    <property type="match status" value="1"/>
</dbReference>
<keyword evidence="7 11" id="KW-1133">Transmembrane helix</keyword>
<feature type="transmembrane region" description="Helical" evidence="11">
    <location>
        <begin position="18"/>
        <end position="38"/>
    </location>
</feature>
<dbReference type="PROSITE" id="PS00216">
    <property type="entry name" value="SUGAR_TRANSPORT_1"/>
    <property type="match status" value="1"/>
</dbReference>
<gene>
    <name evidence="13" type="ORF">Nepgr_021344</name>
</gene>
<evidence type="ECO:0000256" key="10">
    <source>
        <dbReference type="SAM" id="MobiDB-lite"/>
    </source>
</evidence>
<reference evidence="13" key="1">
    <citation type="submission" date="2023-05" db="EMBL/GenBank/DDBJ databases">
        <title>Nepenthes gracilis genome sequencing.</title>
        <authorList>
            <person name="Fukushima K."/>
        </authorList>
    </citation>
    <scope>NUCLEOTIDE SEQUENCE</scope>
    <source>
        <strain evidence="13">SING2019-196</strain>
    </source>
</reference>
<dbReference type="GO" id="GO:0015145">
    <property type="term" value="F:monosaccharide transmembrane transporter activity"/>
    <property type="evidence" value="ECO:0007669"/>
    <property type="project" value="InterPro"/>
</dbReference>
<feature type="transmembrane region" description="Helical" evidence="11">
    <location>
        <begin position="135"/>
        <end position="157"/>
    </location>
</feature>
<dbReference type="InterPro" id="IPR036259">
    <property type="entry name" value="MFS_trans_sf"/>
</dbReference>
<keyword evidence="8 11" id="KW-0472">Membrane</keyword>
<dbReference type="InterPro" id="IPR044778">
    <property type="entry name" value="MFS_STP/MST-like_plant"/>
</dbReference>
<dbReference type="Gene3D" id="1.20.1250.20">
    <property type="entry name" value="MFS general substrate transporter like domains"/>
    <property type="match status" value="1"/>
</dbReference>
<evidence type="ECO:0000256" key="6">
    <source>
        <dbReference type="ARBA" id="ARBA00022847"/>
    </source>
</evidence>
<evidence type="ECO:0000256" key="8">
    <source>
        <dbReference type="ARBA" id="ARBA00023136"/>
    </source>
</evidence>
<feature type="transmembrane region" description="Helical" evidence="11">
    <location>
        <begin position="169"/>
        <end position="191"/>
    </location>
</feature>
<evidence type="ECO:0000256" key="1">
    <source>
        <dbReference type="ARBA" id="ARBA00004141"/>
    </source>
</evidence>
<dbReference type="InterPro" id="IPR005829">
    <property type="entry name" value="Sugar_transporter_CS"/>
</dbReference>
<feature type="transmembrane region" description="Helical" evidence="11">
    <location>
        <begin position="80"/>
        <end position="98"/>
    </location>
</feature>
<comment type="subcellular location">
    <subcellularLocation>
        <location evidence="1">Membrane</location>
        <topology evidence="1">Multi-pass membrane protein</topology>
    </subcellularLocation>
</comment>
<dbReference type="PROSITE" id="PS50850">
    <property type="entry name" value="MFS"/>
    <property type="match status" value="1"/>
</dbReference>
<dbReference type="PANTHER" id="PTHR23500:SF574">
    <property type="entry name" value="SUGAR TRANSPORT PROTEIN 1"/>
    <property type="match status" value="1"/>
</dbReference>
<evidence type="ECO:0000256" key="7">
    <source>
        <dbReference type="ARBA" id="ARBA00022989"/>
    </source>
</evidence>